<dbReference type="EMBL" id="CP053418">
    <property type="protein sequence ID" value="QJW83689.1"/>
    <property type="molecule type" value="Genomic_DNA"/>
</dbReference>
<proteinExistence type="predicted"/>
<reference evidence="2 3" key="1">
    <citation type="submission" date="2020-05" db="EMBL/GenBank/DDBJ databases">
        <title>Ramlibacter rhizophilus sp. nov., isolated from rhizosphere soil of national flower Mugunghwa from South Korea.</title>
        <authorList>
            <person name="Zheng-Fei Y."/>
            <person name="Huan T."/>
        </authorList>
    </citation>
    <scope>NUCLEOTIDE SEQUENCE [LARGE SCALE GENOMIC DNA]</scope>
    <source>
        <strain evidence="2 3">H242</strain>
    </source>
</reference>
<evidence type="ECO:0000313" key="2">
    <source>
        <dbReference type="EMBL" id="QJW83689.1"/>
    </source>
</evidence>
<evidence type="ECO:0000313" key="3">
    <source>
        <dbReference type="Proteomes" id="UP000500826"/>
    </source>
</evidence>
<feature type="compositionally biased region" description="Low complexity" evidence="1">
    <location>
        <begin position="103"/>
        <end position="116"/>
    </location>
</feature>
<feature type="region of interest" description="Disordered" evidence="1">
    <location>
        <begin position="103"/>
        <end position="127"/>
    </location>
</feature>
<gene>
    <name evidence="2" type="ORF">HK414_05375</name>
</gene>
<keyword evidence="3" id="KW-1185">Reference proteome</keyword>
<evidence type="ECO:0008006" key="4">
    <source>
        <dbReference type="Google" id="ProtNLM"/>
    </source>
</evidence>
<protein>
    <recommendedName>
        <fullName evidence="4">Flagellar hook-length control protein FliK</fullName>
    </recommendedName>
</protein>
<name>A0ABX6P2E3_9BURK</name>
<accession>A0ABX6P2E3</accession>
<sequence length="127" mass="12485">MRARAADGTTGWLHLFDVAPASTTARAESGGSGVGNALRGVTGLFGGGPQPTATTAAGIRGLGAEDLARSQPDTAAVARMEALRQSEAEARSFAAGAALRPVAVDPLPAPARPAAATGGARTNPEAP</sequence>
<evidence type="ECO:0000256" key="1">
    <source>
        <dbReference type="SAM" id="MobiDB-lite"/>
    </source>
</evidence>
<dbReference type="Proteomes" id="UP000500826">
    <property type="component" value="Chromosome"/>
</dbReference>
<organism evidence="2 3">
    <name type="scientific">Ramlibacter terrae</name>
    <dbReference type="NCBI Taxonomy" id="2732511"/>
    <lineage>
        <taxon>Bacteria</taxon>
        <taxon>Pseudomonadati</taxon>
        <taxon>Pseudomonadota</taxon>
        <taxon>Betaproteobacteria</taxon>
        <taxon>Burkholderiales</taxon>
        <taxon>Comamonadaceae</taxon>
        <taxon>Ramlibacter</taxon>
    </lineage>
</organism>